<keyword evidence="4" id="KW-1185">Reference proteome</keyword>
<evidence type="ECO:0000313" key="4">
    <source>
        <dbReference type="Proteomes" id="UP000275267"/>
    </source>
</evidence>
<evidence type="ECO:0000313" key="3">
    <source>
        <dbReference type="EMBL" id="RLN12518.1"/>
    </source>
</evidence>
<feature type="domain" description="DUF6598" evidence="2">
    <location>
        <begin position="168"/>
        <end position="367"/>
    </location>
</feature>
<dbReference type="Proteomes" id="UP000275267">
    <property type="component" value="Unassembled WGS sequence"/>
</dbReference>
<dbReference type="PANTHER" id="PTHR33065:SF98">
    <property type="entry name" value="DUF6598 DOMAIN-CONTAINING PROTEIN"/>
    <property type="match status" value="1"/>
</dbReference>
<dbReference type="STRING" id="4540.A0A3L6S274"/>
<sequence length="407" mass="45656">MESSAPNLAESSSSVTTVHGDSSPDAADVTRLYLAAAAAAATNAIDLDDLRVALASVRDDILSNEDYDLDAPLHREDVPRFLEKVGSVKCMNKALLLSVVLDILPRSRRTTDVCVLAESSRDFRHVGDLTWHTYYQMSELAETSLPPMRYTCCQDFKAKRCFHRPCPMLQIFGIKLKSYLADSTSPLKVYGFIAVRDAEDYRRNYLFNRSWDYPLTVNLASDFLRLMSPKRGMSMQFDCLIEVDIRAMSVTNDSEDKTLVDGCKELIEGRISMDKLFNRTMSREHGSATFDLIVFQNSVEATIQLIFSEVPLNGMDVQMCGYTAVGKNFYSFIGEQCECDSFITSDGRLPQYFIAAVQMGDTLFVDFMEGKLSIPFEAAIHGSEEKLYHFQNGAGVSVKASWSTTYY</sequence>
<reference evidence="4" key="1">
    <citation type="journal article" date="2019" name="Nat. Commun.">
        <title>The genome of broomcorn millet.</title>
        <authorList>
            <person name="Zou C."/>
            <person name="Miki D."/>
            <person name="Li D."/>
            <person name="Tang Q."/>
            <person name="Xiao L."/>
            <person name="Rajput S."/>
            <person name="Deng P."/>
            <person name="Jia W."/>
            <person name="Huang R."/>
            <person name="Zhang M."/>
            <person name="Sun Y."/>
            <person name="Hu J."/>
            <person name="Fu X."/>
            <person name="Schnable P.S."/>
            <person name="Li F."/>
            <person name="Zhang H."/>
            <person name="Feng B."/>
            <person name="Zhu X."/>
            <person name="Liu R."/>
            <person name="Schnable J.C."/>
            <person name="Zhu J.-K."/>
            <person name="Zhang H."/>
        </authorList>
    </citation>
    <scope>NUCLEOTIDE SEQUENCE [LARGE SCALE GENOMIC DNA]</scope>
</reference>
<protein>
    <recommendedName>
        <fullName evidence="2">DUF6598 domain-containing protein</fullName>
    </recommendedName>
</protein>
<dbReference type="OrthoDB" id="590004at2759"/>
<dbReference type="InterPro" id="IPR046533">
    <property type="entry name" value="DUF6598"/>
</dbReference>
<name>A0A3L6S274_PANMI</name>
<gene>
    <name evidence="3" type="ORF">C2845_PM09G15270</name>
</gene>
<comment type="caution">
    <text evidence="3">The sequence shown here is derived from an EMBL/GenBank/DDBJ whole genome shotgun (WGS) entry which is preliminary data.</text>
</comment>
<dbReference type="EMBL" id="PQIB02000006">
    <property type="protein sequence ID" value="RLN12518.1"/>
    <property type="molecule type" value="Genomic_DNA"/>
</dbReference>
<feature type="region of interest" description="Disordered" evidence="1">
    <location>
        <begin position="1"/>
        <end position="22"/>
    </location>
</feature>
<evidence type="ECO:0000259" key="2">
    <source>
        <dbReference type="Pfam" id="PF20241"/>
    </source>
</evidence>
<dbReference type="Pfam" id="PF20241">
    <property type="entry name" value="DUF6598"/>
    <property type="match status" value="1"/>
</dbReference>
<dbReference type="AlphaFoldDB" id="A0A3L6S274"/>
<proteinExistence type="predicted"/>
<dbReference type="PANTHER" id="PTHR33065">
    <property type="entry name" value="OS07G0486400 PROTEIN"/>
    <property type="match status" value="1"/>
</dbReference>
<organism evidence="3 4">
    <name type="scientific">Panicum miliaceum</name>
    <name type="common">Proso millet</name>
    <name type="synonym">Broomcorn millet</name>
    <dbReference type="NCBI Taxonomy" id="4540"/>
    <lineage>
        <taxon>Eukaryota</taxon>
        <taxon>Viridiplantae</taxon>
        <taxon>Streptophyta</taxon>
        <taxon>Embryophyta</taxon>
        <taxon>Tracheophyta</taxon>
        <taxon>Spermatophyta</taxon>
        <taxon>Magnoliopsida</taxon>
        <taxon>Liliopsida</taxon>
        <taxon>Poales</taxon>
        <taxon>Poaceae</taxon>
        <taxon>PACMAD clade</taxon>
        <taxon>Panicoideae</taxon>
        <taxon>Panicodae</taxon>
        <taxon>Paniceae</taxon>
        <taxon>Panicinae</taxon>
        <taxon>Panicum</taxon>
        <taxon>Panicum sect. Panicum</taxon>
    </lineage>
</organism>
<accession>A0A3L6S274</accession>
<evidence type="ECO:0000256" key="1">
    <source>
        <dbReference type="SAM" id="MobiDB-lite"/>
    </source>
</evidence>
<feature type="compositionally biased region" description="Low complexity" evidence="1">
    <location>
        <begin position="1"/>
        <end position="14"/>
    </location>
</feature>